<dbReference type="InterPro" id="IPR050796">
    <property type="entry name" value="SCF_F-box_component"/>
</dbReference>
<keyword evidence="3" id="KW-1185">Reference proteome</keyword>
<dbReference type="Proteomes" id="UP000008694">
    <property type="component" value="Unassembled WGS sequence"/>
</dbReference>
<proteinExistence type="predicted"/>
<dbReference type="Pfam" id="PF00646">
    <property type="entry name" value="F-box"/>
    <property type="match status" value="1"/>
</dbReference>
<dbReference type="InterPro" id="IPR036047">
    <property type="entry name" value="F-box-like_dom_sf"/>
</dbReference>
<dbReference type="InterPro" id="IPR017451">
    <property type="entry name" value="F-box-assoc_interact_dom"/>
</dbReference>
<feature type="domain" description="F-box" evidence="1">
    <location>
        <begin position="20"/>
        <end position="65"/>
    </location>
</feature>
<evidence type="ECO:0000259" key="1">
    <source>
        <dbReference type="PROSITE" id="PS50181"/>
    </source>
</evidence>
<dbReference type="SUPFAM" id="SSF81383">
    <property type="entry name" value="F-box domain"/>
    <property type="match status" value="1"/>
</dbReference>
<sequence length="597" mass="68206">MLKRRHGSSVVVGLKRHRSSVVGLLLPHDAVELILERLPVESLLKFKSVSKNWKSTIESRCFKERQLIRRKQSRGPDVLLVPLTWSCDGIYAESIALGSSIVSTVRLPTSSGSRICHGSCDGLLCLYCVYTPSVVVNPATGWHQTFPLSNLQLLCLDMYDKPEDHDFFPMPNLGFGRDKFTGTYKPVWLYNSSDFGLPNATTCEVFDFSTNTWRYVHPSPPHRIDDFINPVYLDGSLHWLAEGEEETKVLSFDLHSETFHVLCKAPFARDHFPFSHNMFILDNRLCVSEQDSSTQVIWSFHSSGGNKNKTWNKLCSIDVTRTRSWFIDINFPLAPIAILDKNKLLLQGRHCVGDLRITVQPANASEGLCQSQMMSWNSGNWTRRCNFQALVMQNNVIKDISATVLARINGFGCLVWNQELLDMVHFTEEGELLSICLARSELAKLEIDWPKIFGYLVGSDVSRNSKSRQRWQGIRNFRLHGSRYSMSCALNMLSKHERASYCNNCRENQLKKVELWEKAQDFLLHKIAILRVPVSHKQDSDVYERKTPKGSSCNRRDLELVDISACNVPNYSEQEMSLRYSSTSTEREELFLVAVLY</sequence>
<dbReference type="HOGENOM" id="CLU_457378_0_0_1"/>
<dbReference type="STRING" id="81972.D7LPG7"/>
<dbReference type="EMBL" id="GL348717">
    <property type="protein sequence ID" value="EFH51645.1"/>
    <property type="molecule type" value="Genomic_DNA"/>
</dbReference>
<dbReference type="eggNOG" id="ENOG502QUVH">
    <property type="taxonomic scope" value="Eukaryota"/>
</dbReference>
<name>D7LPG7_ARALL</name>
<dbReference type="PROSITE" id="PS50181">
    <property type="entry name" value="FBOX"/>
    <property type="match status" value="1"/>
</dbReference>
<organism evidence="3">
    <name type="scientific">Arabidopsis lyrata subsp. lyrata</name>
    <name type="common">Lyre-leaved rock-cress</name>
    <dbReference type="NCBI Taxonomy" id="81972"/>
    <lineage>
        <taxon>Eukaryota</taxon>
        <taxon>Viridiplantae</taxon>
        <taxon>Streptophyta</taxon>
        <taxon>Embryophyta</taxon>
        <taxon>Tracheophyta</taxon>
        <taxon>Spermatophyta</taxon>
        <taxon>Magnoliopsida</taxon>
        <taxon>eudicotyledons</taxon>
        <taxon>Gunneridae</taxon>
        <taxon>Pentapetalae</taxon>
        <taxon>rosids</taxon>
        <taxon>malvids</taxon>
        <taxon>Brassicales</taxon>
        <taxon>Brassicaceae</taxon>
        <taxon>Camelineae</taxon>
        <taxon>Arabidopsis</taxon>
    </lineage>
</organism>
<evidence type="ECO:0000313" key="2">
    <source>
        <dbReference type="EMBL" id="EFH51645.1"/>
    </source>
</evidence>
<reference evidence="3" key="1">
    <citation type="journal article" date="2011" name="Nat. Genet.">
        <title>The Arabidopsis lyrata genome sequence and the basis of rapid genome size change.</title>
        <authorList>
            <person name="Hu T.T."/>
            <person name="Pattyn P."/>
            <person name="Bakker E.G."/>
            <person name="Cao J."/>
            <person name="Cheng J.-F."/>
            <person name="Clark R.M."/>
            <person name="Fahlgren N."/>
            <person name="Fawcett J.A."/>
            <person name="Grimwood J."/>
            <person name="Gundlach H."/>
            <person name="Haberer G."/>
            <person name="Hollister J.D."/>
            <person name="Ossowski S."/>
            <person name="Ottilar R.P."/>
            <person name="Salamov A.A."/>
            <person name="Schneeberger K."/>
            <person name="Spannagl M."/>
            <person name="Wang X."/>
            <person name="Yang L."/>
            <person name="Nasrallah M.E."/>
            <person name="Bergelson J."/>
            <person name="Carrington J.C."/>
            <person name="Gaut B.S."/>
            <person name="Schmutz J."/>
            <person name="Mayer K.F.X."/>
            <person name="Van de Peer Y."/>
            <person name="Grigoriev I.V."/>
            <person name="Nordborg M."/>
            <person name="Weigel D."/>
            <person name="Guo Y.-L."/>
        </authorList>
    </citation>
    <scope>NUCLEOTIDE SEQUENCE [LARGE SCALE GENOMIC DNA]</scope>
    <source>
        <strain evidence="3">cv. MN47</strain>
    </source>
</reference>
<dbReference type="SUPFAM" id="SSF117281">
    <property type="entry name" value="Kelch motif"/>
    <property type="match status" value="1"/>
</dbReference>
<dbReference type="InterPro" id="IPR015915">
    <property type="entry name" value="Kelch-typ_b-propeller"/>
</dbReference>
<accession>D7LPG7</accession>
<evidence type="ECO:0000313" key="3">
    <source>
        <dbReference type="Proteomes" id="UP000008694"/>
    </source>
</evidence>
<gene>
    <name evidence="2" type="ORF">ARALYDRAFT_664581</name>
</gene>
<dbReference type="PANTHER" id="PTHR31672:SF13">
    <property type="entry name" value="F-BOX PROTEIN CPR30-LIKE"/>
    <property type="match status" value="1"/>
</dbReference>
<dbReference type="InterPro" id="IPR006527">
    <property type="entry name" value="F-box-assoc_dom_typ1"/>
</dbReference>
<protein>
    <submittedName>
        <fullName evidence="2">Predicted protein</fullName>
    </submittedName>
</protein>
<dbReference type="NCBIfam" id="TIGR01640">
    <property type="entry name" value="F_box_assoc_1"/>
    <property type="match status" value="1"/>
</dbReference>
<dbReference type="InterPro" id="IPR001810">
    <property type="entry name" value="F-box_dom"/>
</dbReference>
<dbReference type="Pfam" id="PF07734">
    <property type="entry name" value="FBA_1"/>
    <property type="match status" value="1"/>
</dbReference>
<dbReference type="AlphaFoldDB" id="D7LPG7"/>
<dbReference type="Gene3D" id="2.120.10.80">
    <property type="entry name" value="Kelch-type beta propeller"/>
    <property type="match status" value="1"/>
</dbReference>
<dbReference type="Gramene" id="Al_scaffold_0005_616">
    <property type="protein sequence ID" value="Al_scaffold_0005_616"/>
    <property type="gene ID" value="Al_scaffold_0005_616"/>
</dbReference>
<dbReference type="SMART" id="SM00256">
    <property type="entry name" value="FBOX"/>
    <property type="match status" value="1"/>
</dbReference>
<dbReference type="PANTHER" id="PTHR31672">
    <property type="entry name" value="BNACNNG10540D PROTEIN"/>
    <property type="match status" value="1"/>
</dbReference>